<feature type="chain" id="PRO_5039687459" description="DUF1573 domain-containing protein" evidence="1">
    <location>
        <begin position="20"/>
        <end position="139"/>
    </location>
</feature>
<proteinExistence type="predicted"/>
<evidence type="ECO:0000313" key="2">
    <source>
        <dbReference type="EMBL" id="MBD3365623.1"/>
    </source>
</evidence>
<name>A0A9D5QDC7_UNCW3</name>
<dbReference type="EMBL" id="WJKJ01000345">
    <property type="protein sequence ID" value="MBD3365623.1"/>
    <property type="molecule type" value="Genomic_DNA"/>
</dbReference>
<gene>
    <name evidence="2" type="ORF">GF359_10460</name>
</gene>
<organism evidence="2 3">
    <name type="scientific">candidate division WOR-3 bacterium</name>
    <dbReference type="NCBI Taxonomy" id="2052148"/>
    <lineage>
        <taxon>Bacteria</taxon>
        <taxon>Bacteria division WOR-3</taxon>
    </lineage>
</organism>
<reference evidence="2" key="1">
    <citation type="submission" date="2019-11" db="EMBL/GenBank/DDBJ databases">
        <title>Microbial mats filling the niche in hypersaline microbial mats.</title>
        <authorList>
            <person name="Wong H.L."/>
            <person name="Macleod F.I."/>
            <person name="White R.A. III"/>
            <person name="Burns B.P."/>
        </authorList>
    </citation>
    <scope>NUCLEOTIDE SEQUENCE</scope>
    <source>
        <strain evidence="2">Bin_327</strain>
    </source>
</reference>
<protein>
    <recommendedName>
        <fullName evidence="4">DUF1573 domain-containing protein</fullName>
    </recommendedName>
</protein>
<accession>A0A9D5QDC7</accession>
<evidence type="ECO:0000256" key="1">
    <source>
        <dbReference type="SAM" id="SignalP"/>
    </source>
</evidence>
<evidence type="ECO:0008006" key="4">
    <source>
        <dbReference type="Google" id="ProtNLM"/>
    </source>
</evidence>
<sequence length="139" mass="16037">MLRRLNLIGLLLAFSTAMISSEQEIASLTLELVKGTLAIAEPVCLRVTLKNLSNQELVVNRSPVFGVCESHHLSIRVITPDEDEWNYIGSSLPTLYLPTAEHFFLLPPYKQIVERMILWWHKMWLPEEYRHNYQGSCIV</sequence>
<keyword evidence="1" id="KW-0732">Signal</keyword>
<evidence type="ECO:0000313" key="3">
    <source>
        <dbReference type="Proteomes" id="UP000630660"/>
    </source>
</evidence>
<feature type="signal peptide" evidence="1">
    <location>
        <begin position="1"/>
        <end position="19"/>
    </location>
</feature>
<comment type="caution">
    <text evidence="2">The sequence shown here is derived from an EMBL/GenBank/DDBJ whole genome shotgun (WGS) entry which is preliminary data.</text>
</comment>
<dbReference type="Proteomes" id="UP000630660">
    <property type="component" value="Unassembled WGS sequence"/>
</dbReference>
<dbReference type="AlphaFoldDB" id="A0A9D5QDC7"/>